<evidence type="ECO:0000256" key="10">
    <source>
        <dbReference type="ARBA" id="ARBA00039918"/>
    </source>
</evidence>
<dbReference type="InterPro" id="IPR005829">
    <property type="entry name" value="Sugar_transporter_CS"/>
</dbReference>
<keyword evidence="5 12" id="KW-0812">Transmembrane</keyword>
<dbReference type="AlphaFoldDB" id="A0A964UK72"/>
<keyword evidence="15" id="KW-1185">Reference proteome</keyword>
<dbReference type="EMBL" id="JAAAHS010000005">
    <property type="protein sequence ID" value="NBE50142.1"/>
    <property type="molecule type" value="Genomic_DNA"/>
</dbReference>
<keyword evidence="8 12" id="KW-0472">Membrane</keyword>
<keyword evidence="7 12" id="KW-1133">Transmembrane helix</keyword>
<feature type="transmembrane region" description="Helical" evidence="12">
    <location>
        <begin position="123"/>
        <end position="147"/>
    </location>
</feature>
<evidence type="ECO:0000256" key="9">
    <source>
        <dbReference type="ARBA" id="ARBA00037295"/>
    </source>
</evidence>
<dbReference type="PROSITE" id="PS00217">
    <property type="entry name" value="SUGAR_TRANSPORT_2"/>
    <property type="match status" value="1"/>
</dbReference>
<evidence type="ECO:0000256" key="2">
    <source>
        <dbReference type="ARBA" id="ARBA00008240"/>
    </source>
</evidence>
<dbReference type="FunFam" id="1.20.1250.20:FF:000001">
    <property type="entry name" value="Dicarboxylate MFS transporter"/>
    <property type="match status" value="1"/>
</dbReference>
<dbReference type="InterPro" id="IPR011701">
    <property type="entry name" value="MFS"/>
</dbReference>
<organism evidence="14 15">
    <name type="scientific">Streptomyces boluensis</name>
    <dbReference type="NCBI Taxonomy" id="1775135"/>
    <lineage>
        <taxon>Bacteria</taxon>
        <taxon>Bacillati</taxon>
        <taxon>Actinomycetota</taxon>
        <taxon>Actinomycetes</taxon>
        <taxon>Kitasatosporales</taxon>
        <taxon>Streptomycetaceae</taxon>
        <taxon>Streptomyces</taxon>
    </lineage>
</organism>
<feature type="transmembrane region" description="Helical" evidence="12">
    <location>
        <begin position="168"/>
        <end position="185"/>
    </location>
</feature>
<dbReference type="CDD" id="cd17369">
    <property type="entry name" value="MFS_ShiA_like"/>
    <property type="match status" value="1"/>
</dbReference>
<evidence type="ECO:0000256" key="8">
    <source>
        <dbReference type="ARBA" id="ARBA00023136"/>
    </source>
</evidence>
<evidence type="ECO:0000256" key="7">
    <source>
        <dbReference type="ARBA" id="ARBA00022989"/>
    </source>
</evidence>
<keyword evidence="4" id="KW-1003">Cell membrane</keyword>
<comment type="subcellular location">
    <subcellularLocation>
        <location evidence="1">Cell membrane</location>
        <topology evidence="1">Multi-pass membrane protein</topology>
    </subcellularLocation>
</comment>
<dbReference type="Proteomes" id="UP000598297">
    <property type="component" value="Unassembled WGS sequence"/>
</dbReference>
<evidence type="ECO:0000256" key="1">
    <source>
        <dbReference type="ARBA" id="ARBA00004651"/>
    </source>
</evidence>
<dbReference type="OrthoDB" id="9066401at2"/>
<dbReference type="Gene3D" id="1.20.1250.20">
    <property type="entry name" value="MFS general substrate transporter like domains"/>
    <property type="match status" value="1"/>
</dbReference>
<evidence type="ECO:0000256" key="6">
    <source>
        <dbReference type="ARBA" id="ARBA00022847"/>
    </source>
</evidence>
<gene>
    <name evidence="14" type="ORF">GUY60_01600</name>
</gene>
<evidence type="ECO:0000259" key="13">
    <source>
        <dbReference type="PROSITE" id="PS50850"/>
    </source>
</evidence>
<comment type="caution">
    <text evidence="14">The sequence shown here is derived from an EMBL/GenBank/DDBJ whole genome shotgun (WGS) entry which is preliminary data.</text>
</comment>
<feature type="compositionally biased region" description="Basic and acidic residues" evidence="11">
    <location>
        <begin position="459"/>
        <end position="472"/>
    </location>
</feature>
<dbReference type="RefSeq" id="WP_161693007.1">
    <property type="nucleotide sequence ID" value="NZ_JAAAHS010000005.1"/>
</dbReference>
<dbReference type="PROSITE" id="PS50850">
    <property type="entry name" value="MFS"/>
    <property type="match status" value="1"/>
</dbReference>
<feature type="transmembrane region" description="Helical" evidence="12">
    <location>
        <begin position="314"/>
        <end position="334"/>
    </location>
</feature>
<feature type="transmembrane region" description="Helical" evidence="12">
    <location>
        <begin position="407"/>
        <end position="427"/>
    </location>
</feature>
<name>A0A964UK72_9ACTN</name>
<reference evidence="14" key="1">
    <citation type="submission" date="2020-01" db="EMBL/GenBank/DDBJ databases">
        <title>Whole-genome analyses of novel actinobacteria.</title>
        <authorList>
            <person name="Sahin N."/>
        </authorList>
    </citation>
    <scope>NUCLEOTIDE SEQUENCE</scope>
    <source>
        <strain evidence="14">YC537</strain>
    </source>
</reference>
<feature type="transmembrane region" description="Helical" evidence="12">
    <location>
        <begin position="261"/>
        <end position="278"/>
    </location>
</feature>
<feature type="domain" description="Major facilitator superfamily (MFS) profile" evidence="13">
    <location>
        <begin position="20"/>
        <end position="431"/>
    </location>
</feature>
<dbReference type="InterPro" id="IPR020846">
    <property type="entry name" value="MFS_dom"/>
</dbReference>
<dbReference type="SUPFAM" id="SSF103473">
    <property type="entry name" value="MFS general substrate transporter"/>
    <property type="match status" value="1"/>
</dbReference>
<dbReference type="InterPro" id="IPR036259">
    <property type="entry name" value="MFS_trans_sf"/>
</dbReference>
<feature type="transmembrane region" description="Helical" evidence="12">
    <location>
        <begin position="94"/>
        <end position="117"/>
    </location>
</feature>
<sequence length="472" mass="49923">MAHAPARTNKREAHTSLPMIAGSSLIGTAIEWYDFFLYGTASALVFNKLFFPASDPVVGTMLAFATYAVGFIARPVGAAVLGHYGDRKGRRTTLIASLVLMGASTFLIALLPGYATIGAAAPILLVVCRLVQGFALGGEWGGAVLLVSEHGDSGRRAFWSSWPNVGPPLGNLLAAGALALLGVLMPEEAFLDWGWRIAFALSALLVLVGLWLRLYIAETPLFEQSAAAKEDRPKALPAGVVIRHHWRAVLLAAATRFGENAGFYIYSLLVITYVTKMLKLPNSTALTAVMIGQGVAVVTIPLFAMLADRIGRRPIYLTASAATIVWAFAFFALLDTRDTAAIITAVVGGLLIFAAYSSVIGAFFSELFPTEIRYSGVSLAYNLASVLAGSLAPIIALALYAEFGTGYAIGAYLAVMGAISLTASLIAKETRSVTLDDIGSAERCASDPDVDSTPVQGKVVDERPQGGREVTR</sequence>
<proteinExistence type="inferred from homology"/>
<feature type="transmembrane region" description="Helical" evidence="12">
    <location>
        <begin position="284"/>
        <end position="307"/>
    </location>
</feature>
<protein>
    <recommendedName>
        <fullName evidence="10">Putative proline/betaine transporter</fullName>
    </recommendedName>
</protein>
<accession>A0A964UK72</accession>
<evidence type="ECO:0000313" key="15">
    <source>
        <dbReference type="Proteomes" id="UP000598297"/>
    </source>
</evidence>
<evidence type="ECO:0000256" key="4">
    <source>
        <dbReference type="ARBA" id="ARBA00022475"/>
    </source>
</evidence>
<comment type="function">
    <text evidence="9">May be a proton symporter involved in the uptake of osmolytes such as proline and glycine betaine.</text>
</comment>
<evidence type="ECO:0000256" key="11">
    <source>
        <dbReference type="SAM" id="MobiDB-lite"/>
    </source>
</evidence>
<comment type="similarity">
    <text evidence="2">Belongs to the major facilitator superfamily. Metabolite:H+ Symporter (MHS) family (TC 2.A.1.6) family.</text>
</comment>
<evidence type="ECO:0000256" key="3">
    <source>
        <dbReference type="ARBA" id="ARBA00022448"/>
    </source>
</evidence>
<dbReference type="PANTHER" id="PTHR43045">
    <property type="entry name" value="SHIKIMATE TRANSPORTER"/>
    <property type="match status" value="1"/>
</dbReference>
<dbReference type="Pfam" id="PF07690">
    <property type="entry name" value="MFS_1"/>
    <property type="match status" value="1"/>
</dbReference>
<dbReference type="GO" id="GO:0015293">
    <property type="term" value="F:symporter activity"/>
    <property type="evidence" value="ECO:0007669"/>
    <property type="project" value="UniProtKB-KW"/>
</dbReference>
<evidence type="ECO:0000313" key="14">
    <source>
        <dbReference type="EMBL" id="NBE50142.1"/>
    </source>
</evidence>
<keyword evidence="3" id="KW-0813">Transport</keyword>
<feature type="transmembrane region" description="Helical" evidence="12">
    <location>
        <begin position="379"/>
        <end position="401"/>
    </location>
</feature>
<keyword evidence="6" id="KW-0769">Symport</keyword>
<dbReference type="PANTHER" id="PTHR43045:SF1">
    <property type="entry name" value="SHIKIMATE TRANSPORTER"/>
    <property type="match status" value="1"/>
</dbReference>
<feature type="transmembrane region" description="Helical" evidence="12">
    <location>
        <begin position="20"/>
        <end position="41"/>
    </location>
</feature>
<evidence type="ECO:0000256" key="12">
    <source>
        <dbReference type="SAM" id="Phobius"/>
    </source>
</evidence>
<feature type="transmembrane region" description="Helical" evidence="12">
    <location>
        <begin position="197"/>
        <end position="216"/>
    </location>
</feature>
<feature type="region of interest" description="Disordered" evidence="11">
    <location>
        <begin position="443"/>
        <end position="472"/>
    </location>
</feature>
<feature type="transmembrane region" description="Helical" evidence="12">
    <location>
        <begin position="61"/>
        <end position="82"/>
    </location>
</feature>
<dbReference type="GO" id="GO:0005886">
    <property type="term" value="C:plasma membrane"/>
    <property type="evidence" value="ECO:0007669"/>
    <property type="project" value="UniProtKB-SubCell"/>
</dbReference>
<evidence type="ECO:0000256" key="5">
    <source>
        <dbReference type="ARBA" id="ARBA00022692"/>
    </source>
</evidence>
<feature type="transmembrane region" description="Helical" evidence="12">
    <location>
        <begin position="340"/>
        <end position="367"/>
    </location>
</feature>